<keyword evidence="2" id="KW-1185">Reference proteome</keyword>
<accession>A0ABR9S1C9</accession>
<comment type="caution">
    <text evidence="1">The sequence shown here is derived from an EMBL/GenBank/DDBJ whole genome shotgun (WGS) entry which is preliminary data.</text>
</comment>
<protein>
    <submittedName>
        <fullName evidence="1">Cysteine-rich CWC family protein</fullName>
    </submittedName>
</protein>
<proteinExistence type="predicted"/>
<gene>
    <name evidence="1" type="ORF">IM787_04620</name>
</gene>
<dbReference type="InterPro" id="IPR032720">
    <property type="entry name" value="Cys_rich_CWC"/>
</dbReference>
<reference evidence="1 2" key="1">
    <citation type="submission" date="2020-10" db="EMBL/GenBank/DDBJ databases">
        <title>Ramlibacter sp. HM2 16S ribosomal RNA gene Genome sequencing and assembly.</title>
        <authorList>
            <person name="Kang M."/>
        </authorList>
    </citation>
    <scope>NUCLEOTIDE SEQUENCE [LARGE SCALE GENOMIC DNA]</scope>
    <source>
        <strain evidence="1 2">HM2</strain>
    </source>
</reference>
<organism evidence="1 2">
    <name type="scientific">Ramlibacter pallidus</name>
    <dbReference type="NCBI Taxonomy" id="2780087"/>
    <lineage>
        <taxon>Bacteria</taxon>
        <taxon>Pseudomonadati</taxon>
        <taxon>Pseudomonadota</taxon>
        <taxon>Betaproteobacteria</taxon>
        <taxon>Burkholderiales</taxon>
        <taxon>Comamonadaceae</taxon>
        <taxon>Ramlibacter</taxon>
    </lineage>
</organism>
<dbReference type="Pfam" id="PF14375">
    <property type="entry name" value="Cys_rich_CWC"/>
    <property type="match status" value="1"/>
</dbReference>
<dbReference type="EMBL" id="JADDIV010000001">
    <property type="protein sequence ID" value="MBE7366842.1"/>
    <property type="molecule type" value="Genomic_DNA"/>
</dbReference>
<name>A0ABR9S1C9_9BURK</name>
<dbReference type="Proteomes" id="UP000806285">
    <property type="component" value="Unassembled WGS sequence"/>
</dbReference>
<evidence type="ECO:0000313" key="2">
    <source>
        <dbReference type="Proteomes" id="UP000806285"/>
    </source>
</evidence>
<sequence>MEVQRETGVPQGDCWCTQVDFSAELLARVPPAAQRLACICAACAAKGTPAA</sequence>
<evidence type="ECO:0000313" key="1">
    <source>
        <dbReference type="EMBL" id="MBE7366842.1"/>
    </source>
</evidence>